<dbReference type="InterPro" id="IPR001837">
    <property type="entry name" value="Adenylate_cyclase-assoc_CAP"/>
</dbReference>
<feature type="compositionally biased region" description="Basic and acidic residues" evidence="3">
    <location>
        <begin position="388"/>
        <end position="402"/>
    </location>
</feature>
<feature type="compositionally biased region" description="Pro residues" evidence="3">
    <location>
        <begin position="280"/>
        <end position="309"/>
    </location>
</feature>
<dbReference type="SMART" id="SM00673">
    <property type="entry name" value="CARP"/>
    <property type="match status" value="2"/>
</dbReference>
<feature type="region of interest" description="Disordered" evidence="3">
    <location>
        <begin position="262"/>
        <end position="331"/>
    </location>
</feature>
<dbReference type="InterPro" id="IPR017901">
    <property type="entry name" value="C-CAP_CF_C-like"/>
</dbReference>
<feature type="compositionally biased region" description="Low complexity" evidence="3">
    <location>
        <begin position="45"/>
        <end position="59"/>
    </location>
</feature>
<dbReference type="Gene3D" id="2.160.20.70">
    <property type="match status" value="1"/>
</dbReference>
<feature type="compositionally biased region" description="Low complexity" evidence="3">
    <location>
        <begin position="69"/>
        <end position="78"/>
    </location>
</feature>
<dbReference type="InterPro" id="IPR016098">
    <property type="entry name" value="CAP/MinC_C"/>
</dbReference>
<dbReference type="Gene3D" id="1.25.40.330">
    <property type="entry name" value="Adenylate cyclase-associated CAP, N-terminal domain"/>
    <property type="match status" value="1"/>
</dbReference>
<dbReference type="InterPro" id="IPR053950">
    <property type="entry name" value="CAP_N"/>
</dbReference>
<sequence length="570" mass="59849">MATNNMNNLTTLIKRLEAATARLEDIASSTIELPQAVPNLQQSIASPASGGSSVSTPAPAAAPAPAPAAPKAAPAPAAEPLPESIEEFDVFLEGAVAKFVELSNKRGGLVAEQAAKVQEGFRAQRTFLLITTKAKKPDLTGAEMAVYQDLLKPINEALMAASAVKDANRGSPDFNQLSAVSEGIMVLAWVTVASRPSKQVEESLGAAQFFGNRVLKEFKDKDPQQVEWVQAFYQVFRDLAEYTKEYFNTGIPWNPKGKPAAEAAKDVVASSSSASAPSSTPAPPPPPGPPSAGGAPPPPPPPPPGPPPVLQIKEESAQSNGSSAGTAHGAVFSEINRGADVTKGLRKVDKSQMTHKNPALRASSTVPGGASSPTAGARGKSPVPGKKPKPESMRVKKPAKKELDGNKWTIENYDKESAAALGGPIEIEASINHSILISKCSNTTVIIRGKGNAVTLENTDRLSLVVETLVSSVDVVKSKNFALQVLGTIPTVMLDQVDGAQVYLSKESTSTRVFMSKTEGVNLNILPPAEELGMDEEEGDYKEVPLPSQICSYFDTAKGELVSEIVSHAG</sequence>
<protein>
    <recommendedName>
        <fullName evidence="2">Adenylyl cyclase-associated protein</fullName>
    </recommendedName>
</protein>
<dbReference type="SUPFAM" id="SSF69340">
    <property type="entry name" value="C-terminal domain of adenylylcyclase associated protein"/>
    <property type="match status" value="1"/>
</dbReference>
<feature type="region of interest" description="Disordered" evidence="3">
    <location>
        <begin position="349"/>
        <end position="402"/>
    </location>
</feature>
<dbReference type="InterPro" id="IPR013992">
    <property type="entry name" value="Adenylate_cyclase-assoc_CAP_N"/>
</dbReference>
<evidence type="ECO:0000256" key="1">
    <source>
        <dbReference type="ARBA" id="ARBA00007659"/>
    </source>
</evidence>
<feature type="compositionally biased region" description="Low complexity" evidence="3">
    <location>
        <begin position="269"/>
        <end position="279"/>
    </location>
</feature>
<feature type="region of interest" description="Disordered" evidence="3">
    <location>
        <begin position="43"/>
        <end position="78"/>
    </location>
</feature>
<evidence type="ECO:0000259" key="4">
    <source>
        <dbReference type="PROSITE" id="PS51329"/>
    </source>
</evidence>
<dbReference type="PANTHER" id="PTHR10652:SF0">
    <property type="entry name" value="ADENYLYL CYCLASE-ASSOCIATED PROTEIN"/>
    <property type="match status" value="1"/>
</dbReference>
<dbReference type="PROSITE" id="PS01088">
    <property type="entry name" value="CAP_1"/>
    <property type="match status" value="1"/>
</dbReference>
<dbReference type="Pfam" id="PF01213">
    <property type="entry name" value="CAP_N-CM"/>
    <property type="match status" value="1"/>
</dbReference>
<dbReference type="Pfam" id="PF08603">
    <property type="entry name" value="CAP_C"/>
    <property type="match status" value="1"/>
</dbReference>
<name>A0ABP0AWB4_9PEZI</name>
<dbReference type="EMBL" id="CAWUHC010000006">
    <property type="protein sequence ID" value="CAK7211533.1"/>
    <property type="molecule type" value="Genomic_DNA"/>
</dbReference>
<keyword evidence="6" id="KW-1185">Reference proteome</keyword>
<reference evidence="5 6" key="1">
    <citation type="submission" date="2024-01" db="EMBL/GenBank/DDBJ databases">
        <authorList>
            <person name="Allen C."/>
            <person name="Tagirdzhanova G."/>
        </authorList>
    </citation>
    <scope>NUCLEOTIDE SEQUENCE [LARGE SCALE GENOMIC DNA]</scope>
</reference>
<comment type="similarity">
    <text evidence="1 2">Belongs to the CAP family.</text>
</comment>
<dbReference type="SUPFAM" id="SSF101278">
    <property type="entry name" value="N-terminal domain of adenylylcyclase associated protein, CAP"/>
    <property type="match status" value="1"/>
</dbReference>
<comment type="caution">
    <text evidence="5">The sequence shown here is derived from an EMBL/GenBank/DDBJ whole genome shotgun (WGS) entry which is preliminary data.</text>
</comment>
<feature type="domain" description="C-CAP/cofactor C-like" evidence="4">
    <location>
        <begin position="398"/>
        <end position="546"/>
    </location>
</feature>
<evidence type="ECO:0000256" key="3">
    <source>
        <dbReference type="SAM" id="MobiDB-lite"/>
    </source>
</evidence>
<gene>
    <name evidence="5" type="primary">SRV2</name>
    <name evidence="5" type="ORF">SBRCBS47491_001157</name>
</gene>
<dbReference type="InterPro" id="IPR018106">
    <property type="entry name" value="CAP_CS_N"/>
</dbReference>
<dbReference type="InterPro" id="IPR036222">
    <property type="entry name" value="CAP_N_sf"/>
</dbReference>
<dbReference type="Pfam" id="PF21938">
    <property type="entry name" value="CAP_N"/>
    <property type="match status" value="1"/>
</dbReference>
<evidence type="ECO:0000313" key="6">
    <source>
        <dbReference type="Proteomes" id="UP001642406"/>
    </source>
</evidence>
<dbReference type="Proteomes" id="UP001642406">
    <property type="component" value="Unassembled WGS sequence"/>
</dbReference>
<accession>A0ABP0AWB4</accession>
<dbReference type="PANTHER" id="PTHR10652">
    <property type="entry name" value="ADENYLYL CYCLASE-ASSOCIATED PROTEIN"/>
    <property type="match status" value="1"/>
</dbReference>
<dbReference type="PROSITE" id="PS51329">
    <property type="entry name" value="C_CAP_COFACTOR_C"/>
    <property type="match status" value="1"/>
</dbReference>
<dbReference type="InterPro" id="IPR013912">
    <property type="entry name" value="Adenylate_cyclase-assoc_CAP_C"/>
</dbReference>
<evidence type="ECO:0000256" key="2">
    <source>
        <dbReference type="RuleBase" id="RU000647"/>
    </source>
</evidence>
<organism evidence="5 6">
    <name type="scientific">Sporothrix bragantina</name>
    <dbReference type="NCBI Taxonomy" id="671064"/>
    <lineage>
        <taxon>Eukaryota</taxon>
        <taxon>Fungi</taxon>
        <taxon>Dikarya</taxon>
        <taxon>Ascomycota</taxon>
        <taxon>Pezizomycotina</taxon>
        <taxon>Sordariomycetes</taxon>
        <taxon>Sordariomycetidae</taxon>
        <taxon>Ophiostomatales</taxon>
        <taxon>Ophiostomataceae</taxon>
        <taxon>Sporothrix</taxon>
    </lineage>
</organism>
<proteinExistence type="inferred from homology"/>
<feature type="compositionally biased region" description="Polar residues" evidence="3">
    <location>
        <begin position="362"/>
        <end position="374"/>
    </location>
</feature>
<dbReference type="InterPro" id="IPR036223">
    <property type="entry name" value="CAP_C_sf"/>
</dbReference>
<evidence type="ECO:0000313" key="5">
    <source>
        <dbReference type="EMBL" id="CAK7211533.1"/>
    </source>
</evidence>
<dbReference type="InterPro" id="IPR006599">
    <property type="entry name" value="CARP_motif"/>
</dbReference>